<feature type="region of interest" description="Disordered" evidence="1">
    <location>
        <begin position="111"/>
        <end position="135"/>
    </location>
</feature>
<reference evidence="2 3" key="1">
    <citation type="journal article" date="2021" name="Sci. Rep.">
        <title>The distribution of antibiotic resistance genes in chicken gut microbiota commensals.</title>
        <authorList>
            <person name="Juricova H."/>
            <person name="Matiasovicova J."/>
            <person name="Kubasova T."/>
            <person name="Cejkova D."/>
            <person name="Rychlik I."/>
        </authorList>
    </citation>
    <scope>NUCLEOTIDE SEQUENCE [LARGE SCALE GENOMIC DNA]</scope>
    <source>
        <strain evidence="2 3">An810</strain>
    </source>
</reference>
<evidence type="ECO:0000313" key="2">
    <source>
        <dbReference type="EMBL" id="MBM6754161.1"/>
    </source>
</evidence>
<dbReference type="RefSeq" id="WP_204776523.1">
    <property type="nucleotide sequence ID" value="NZ_JACJJQ010000020.1"/>
</dbReference>
<evidence type="ECO:0000256" key="1">
    <source>
        <dbReference type="SAM" id="MobiDB-lite"/>
    </source>
</evidence>
<protein>
    <recommendedName>
        <fullName evidence="4">DnaD domain-containing protein</fullName>
    </recommendedName>
</protein>
<dbReference type="Proteomes" id="UP000776629">
    <property type="component" value="Unassembled WGS sequence"/>
</dbReference>
<proteinExistence type="predicted"/>
<dbReference type="EMBL" id="JACJJQ010000020">
    <property type="protein sequence ID" value="MBM6754161.1"/>
    <property type="molecule type" value="Genomic_DNA"/>
</dbReference>
<name>A0ABS2EPZ6_9LACO</name>
<evidence type="ECO:0000313" key="3">
    <source>
        <dbReference type="Proteomes" id="UP000776629"/>
    </source>
</evidence>
<organism evidence="2 3">
    <name type="scientific">Limosilactobacillus alvi</name>
    <dbReference type="NCBI Taxonomy" id="990412"/>
    <lineage>
        <taxon>Bacteria</taxon>
        <taxon>Bacillati</taxon>
        <taxon>Bacillota</taxon>
        <taxon>Bacilli</taxon>
        <taxon>Lactobacillales</taxon>
        <taxon>Lactobacillaceae</taxon>
        <taxon>Limosilactobacillus</taxon>
    </lineage>
</organism>
<accession>A0ABS2EPZ6</accession>
<comment type="caution">
    <text evidence="2">The sequence shown here is derived from an EMBL/GenBank/DDBJ whole genome shotgun (WGS) entry which is preliminary data.</text>
</comment>
<sequence length="254" mass="29403">MKIRKVRNSFVTIVDQKLTRDDRLSWKARGIFYYLWSQADNWDFNATEVSRHATDGRKSLDTGLDELERFGYLKRERKRNKLGQLTTSDWQLSDLPVEAWIKDRAKPIPENRKLDQPISGFPNLDNPNLENGEQSKHQEKITSNVSKGSSSSNYINIYFKQIRQKPTKEQLDRLDFLAKKFKDPLAVRLILQSALDAANPSVRYAEICLQRYIRQGKLTAEAVKKDILDFKASNLTGIADEQLPTIPVFKLMDQ</sequence>
<keyword evidence="3" id="KW-1185">Reference proteome</keyword>
<gene>
    <name evidence="2" type="ORF">H5993_05235</name>
</gene>
<evidence type="ECO:0008006" key="4">
    <source>
        <dbReference type="Google" id="ProtNLM"/>
    </source>
</evidence>